<keyword evidence="10" id="KW-1185">Reference proteome</keyword>
<evidence type="ECO:0000313" key="9">
    <source>
        <dbReference type="EnsemblFungi" id="EJT74611"/>
    </source>
</evidence>
<dbReference type="eggNOG" id="KOG0118">
    <property type="taxonomic scope" value="Eukaryota"/>
</dbReference>
<comment type="subcellular location">
    <subcellularLocation>
        <location evidence="1">Nucleus</location>
    </subcellularLocation>
</comment>
<feature type="compositionally biased region" description="Acidic residues" evidence="5">
    <location>
        <begin position="103"/>
        <end position="122"/>
    </location>
</feature>
<evidence type="ECO:0000313" key="8">
    <source>
        <dbReference type="EMBL" id="EJT74611.1"/>
    </source>
</evidence>
<dbReference type="InterPro" id="IPR012677">
    <property type="entry name" value="Nucleotide-bd_a/b_plait_sf"/>
</dbReference>
<dbReference type="EnsemblFungi" id="EJT74611">
    <property type="protein sequence ID" value="EJT74611"/>
    <property type="gene ID" value="GGTG_08451"/>
</dbReference>
<dbReference type="Gene3D" id="3.30.70.330">
    <property type="match status" value="1"/>
</dbReference>
<dbReference type="Pfam" id="PF00076">
    <property type="entry name" value="RRM_1"/>
    <property type="match status" value="1"/>
</dbReference>
<feature type="domain" description="RRM" evidence="6">
    <location>
        <begin position="246"/>
        <end position="342"/>
    </location>
</feature>
<dbReference type="PROSITE" id="PS50102">
    <property type="entry name" value="RRM"/>
    <property type="match status" value="1"/>
</dbReference>
<evidence type="ECO:0000313" key="10">
    <source>
        <dbReference type="Proteomes" id="UP000006039"/>
    </source>
</evidence>
<evidence type="ECO:0000256" key="3">
    <source>
        <dbReference type="ARBA" id="ARBA00023242"/>
    </source>
</evidence>
<dbReference type="STRING" id="644352.J3P4L4"/>
<dbReference type="PANTHER" id="PTHR22792:SF140">
    <property type="entry name" value="ACHILLES, ISOFORM A"/>
    <property type="match status" value="1"/>
</dbReference>
<reference evidence="9" key="4">
    <citation type="journal article" date="2015" name="G3 (Bethesda)">
        <title>Genome sequences of three phytopathogenic species of the Magnaporthaceae family of fungi.</title>
        <authorList>
            <person name="Okagaki L.H."/>
            <person name="Nunes C.C."/>
            <person name="Sailsbery J."/>
            <person name="Clay B."/>
            <person name="Brown D."/>
            <person name="John T."/>
            <person name="Oh Y."/>
            <person name="Young N."/>
            <person name="Fitzgerald M."/>
            <person name="Haas B.J."/>
            <person name="Zeng Q."/>
            <person name="Young S."/>
            <person name="Adiconis X."/>
            <person name="Fan L."/>
            <person name="Levin J.Z."/>
            <person name="Mitchell T.K."/>
            <person name="Okubara P.A."/>
            <person name="Farman M.L."/>
            <person name="Kohn L.M."/>
            <person name="Birren B."/>
            <person name="Ma L.-J."/>
            <person name="Dean R.A."/>
        </authorList>
    </citation>
    <scope>NUCLEOTIDE SEQUENCE</scope>
    <source>
        <strain evidence="9">R3-111a-1</strain>
    </source>
</reference>
<dbReference type="InterPro" id="IPR000504">
    <property type="entry name" value="RRM_dom"/>
</dbReference>
<evidence type="ECO:0000256" key="2">
    <source>
        <dbReference type="ARBA" id="ARBA00022884"/>
    </source>
</evidence>
<dbReference type="GO" id="GO:1990904">
    <property type="term" value="C:ribonucleoprotein complex"/>
    <property type="evidence" value="ECO:0007669"/>
    <property type="project" value="InterPro"/>
</dbReference>
<dbReference type="SMART" id="SM00360">
    <property type="entry name" value="RRM"/>
    <property type="match status" value="1"/>
</dbReference>
<feature type="compositionally biased region" description="Basic and acidic residues" evidence="5">
    <location>
        <begin position="66"/>
        <end position="91"/>
    </location>
</feature>
<name>J3P4L4_GAET3</name>
<dbReference type="InterPro" id="IPR036390">
    <property type="entry name" value="WH_DNA-bd_sf"/>
</dbReference>
<dbReference type="InterPro" id="IPR045180">
    <property type="entry name" value="La_dom_prot"/>
</dbReference>
<dbReference type="PANTHER" id="PTHR22792">
    <property type="entry name" value="LUPUS LA PROTEIN-RELATED"/>
    <property type="match status" value="1"/>
</dbReference>
<dbReference type="CDD" id="cd12291">
    <property type="entry name" value="RRM1_La"/>
    <property type="match status" value="1"/>
</dbReference>
<feature type="region of interest" description="Disordered" evidence="5">
    <location>
        <begin position="14"/>
        <end position="144"/>
    </location>
</feature>
<feature type="compositionally biased region" description="Basic and acidic residues" evidence="5">
    <location>
        <begin position="414"/>
        <end position="433"/>
    </location>
</feature>
<dbReference type="GO" id="GO:0006396">
    <property type="term" value="P:RNA processing"/>
    <property type="evidence" value="ECO:0007669"/>
    <property type="project" value="InterPro"/>
</dbReference>
<dbReference type="GeneID" id="20348909"/>
<sequence length="479" mass="52094">MSDVAPKVEVAAPDAAAAVKAEEPAAIKAETSDTPLPAASDADAVKAAEKPKTETAVEAAEEIETEAVKEAKDEPVEEAKTEPVEEAKTEPVEDTAAGTIEEATSDSPEDGVEEEKGEDASEESAKILKTTAKEDSDAANNRKFDASLLPESTDPAEMRKQVEFYFGDSNISQDKFLWENTDGSKKPIKLSIIHNFKRMQRFKSYEQLVAALRQSEMLVIAGEPGEETVARKEPYDPARGHKPTLRTVYVKGFGDEEPTTQIDLEMFFNSFGLEVEAVRLRRTDKKLFKGSVFVEFKTDEDFKKFLGLDPKPKWKDHDLKIMSKVDYCEGKNEQIRAGLIKPSAKKAFRAGVQQPSRGRGRGNSEKREWKDRRDGDQKQGSNNSRGGRGGRGGRGRGGRGGRGRGGRGGGGRGGHRDGDRDGQRNGVKEEHKPSNGNDVKPTIHSSAPKKEANGNGKRPRDGEASGEAPAAKKIATGDS</sequence>
<dbReference type="PRINTS" id="PR00302">
    <property type="entry name" value="LUPUSLA"/>
</dbReference>
<feature type="domain" description="HTH La-type RNA-binding" evidence="7">
    <location>
        <begin position="148"/>
        <end position="237"/>
    </location>
</feature>
<keyword evidence="2 4" id="KW-0694">RNA-binding</keyword>
<dbReference type="GO" id="GO:0005634">
    <property type="term" value="C:nucleus"/>
    <property type="evidence" value="ECO:0007669"/>
    <property type="project" value="UniProtKB-SubCell"/>
</dbReference>
<feature type="compositionally biased region" description="Basic and acidic residues" evidence="5">
    <location>
        <begin position="362"/>
        <end position="377"/>
    </location>
</feature>
<dbReference type="Pfam" id="PF05383">
    <property type="entry name" value="La"/>
    <property type="match status" value="1"/>
</dbReference>
<organism evidence="8">
    <name type="scientific">Gaeumannomyces tritici (strain R3-111a-1)</name>
    <name type="common">Wheat and barley take-all root rot fungus</name>
    <name type="synonym">Gaeumannomyces graminis var. tritici</name>
    <dbReference type="NCBI Taxonomy" id="644352"/>
    <lineage>
        <taxon>Eukaryota</taxon>
        <taxon>Fungi</taxon>
        <taxon>Dikarya</taxon>
        <taxon>Ascomycota</taxon>
        <taxon>Pezizomycotina</taxon>
        <taxon>Sordariomycetes</taxon>
        <taxon>Sordariomycetidae</taxon>
        <taxon>Magnaporthales</taxon>
        <taxon>Magnaporthaceae</taxon>
        <taxon>Gaeumannomyces</taxon>
    </lineage>
</organism>
<reference evidence="10" key="1">
    <citation type="submission" date="2010-07" db="EMBL/GenBank/DDBJ databases">
        <title>The genome sequence of Gaeumannomyces graminis var. tritici strain R3-111a-1.</title>
        <authorList>
            <consortium name="The Broad Institute Genome Sequencing Platform"/>
            <person name="Ma L.-J."/>
            <person name="Dead R."/>
            <person name="Young S."/>
            <person name="Zeng Q."/>
            <person name="Koehrsen M."/>
            <person name="Alvarado L."/>
            <person name="Berlin A."/>
            <person name="Chapman S.B."/>
            <person name="Chen Z."/>
            <person name="Freedman E."/>
            <person name="Gellesch M."/>
            <person name="Goldberg J."/>
            <person name="Griggs A."/>
            <person name="Gujja S."/>
            <person name="Heilman E.R."/>
            <person name="Heiman D."/>
            <person name="Hepburn T."/>
            <person name="Howarth C."/>
            <person name="Jen D."/>
            <person name="Larson L."/>
            <person name="Mehta T."/>
            <person name="Neiman D."/>
            <person name="Pearson M."/>
            <person name="Roberts A."/>
            <person name="Saif S."/>
            <person name="Shea T."/>
            <person name="Shenoy N."/>
            <person name="Sisk P."/>
            <person name="Stolte C."/>
            <person name="Sykes S."/>
            <person name="Walk T."/>
            <person name="White J."/>
            <person name="Yandava C."/>
            <person name="Haas B."/>
            <person name="Nusbaum C."/>
            <person name="Birren B."/>
        </authorList>
    </citation>
    <scope>NUCLEOTIDE SEQUENCE [LARGE SCALE GENOMIC DNA]</scope>
    <source>
        <strain evidence="10">R3-111a-1</strain>
    </source>
</reference>
<evidence type="ECO:0000259" key="7">
    <source>
        <dbReference type="PROSITE" id="PS50961"/>
    </source>
</evidence>
<proteinExistence type="predicted"/>
<reference evidence="9" key="5">
    <citation type="submission" date="2018-04" db="UniProtKB">
        <authorList>
            <consortium name="EnsemblFungi"/>
        </authorList>
    </citation>
    <scope>IDENTIFICATION</scope>
    <source>
        <strain evidence="9">R3-111a-1</strain>
    </source>
</reference>
<reference evidence="8" key="2">
    <citation type="submission" date="2010-07" db="EMBL/GenBank/DDBJ databases">
        <authorList>
            <consortium name="The Broad Institute Genome Sequencing Platform"/>
            <consortium name="Broad Institute Genome Sequencing Center for Infectious Disease"/>
            <person name="Ma L.-J."/>
            <person name="Dead R."/>
            <person name="Young S."/>
            <person name="Zeng Q."/>
            <person name="Koehrsen M."/>
            <person name="Alvarado L."/>
            <person name="Berlin A."/>
            <person name="Chapman S.B."/>
            <person name="Chen Z."/>
            <person name="Freedman E."/>
            <person name="Gellesch M."/>
            <person name="Goldberg J."/>
            <person name="Griggs A."/>
            <person name="Gujja S."/>
            <person name="Heilman E.R."/>
            <person name="Heiman D."/>
            <person name="Hepburn T."/>
            <person name="Howarth C."/>
            <person name="Jen D."/>
            <person name="Larson L."/>
            <person name="Mehta T."/>
            <person name="Neiman D."/>
            <person name="Pearson M."/>
            <person name="Roberts A."/>
            <person name="Saif S."/>
            <person name="Shea T."/>
            <person name="Shenoy N."/>
            <person name="Sisk P."/>
            <person name="Stolte C."/>
            <person name="Sykes S."/>
            <person name="Walk T."/>
            <person name="White J."/>
            <person name="Yandava C."/>
            <person name="Haas B."/>
            <person name="Nusbaum C."/>
            <person name="Birren B."/>
        </authorList>
    </citation>
    <scope>NUCLEOTIDE SEQUENCE</scope>
    <source>
        <strain evidence="8">R3-111a-1</strain>
    </source>
</reference>
<accession>J3P4L4</accession>
<dbReference type="InterPro" id="IPR036388">
    <property type="entry name" value="WH-like_DNA-bd_sf"/>
</dbReference>
<dbReference type="InterPro" id="IPR035979">
    <property type="entry name" value="RBD_domain_sf"/>
</dbReference>
<evidence type="ECO:0008006" key="11">
    <source>
        <dbReference type="Google" id="ProtNLM"/>
    </source>
</evidence>
<dbReference type="SMART" id="SM00715">
    <property type="entry name" value="LA"/>
    <property type="match status" value="1"/>
</dbReference>
<keyword evidence="3" id="KW-0539">Nucleus</keyword>
<dbReference type="HOGENOM" id="CLU_043291_2_1_1"/>
<feature type="compositionally biased region" description="Basic and acidic residues" evidence="5">
    <location>
        <begin position="43"/>
        <end position="55"/>
    </location>
</feature>
<dbReference type="Gene3D" id="1.10.10.10">
    <property type="entry name" value="Winged helix-like DNA-binding domain superfamily/Winged helix DNA-binding domain"/>
    <property type="match status" value="1"/>
</dbReference>
<feature type="compositionally biased region" description="Basic and acidic residues" evidence="5">
    <location>
        <begin position="123"/>
        <end position="144"/>
    </location>
</feature>
<dbReference type="GO" id="GO:0003729">
    <property type="term" value="F:mRNA binding"/>
    <property type="evidence" value="ECO:0007669"/>
    <property type="project" value="TreeGrafter"/>
</dbReference>
<evidence type="ECO:0000256" key="1">
    <source>
        <dbReference type="ARBA" id="ARBA00004123"/>
    </source>
</evidence>
<feature type="region of interest" description="Disordered" evidence="5">
    <location>
        <begin position="339"/>
        <end position="479"/>
    </location>
</feature>
<dbReference type="EMBL" id="GL385398">
    <property type="protein sequence ID" value="EJT74611.1"/>
    <property type="molecule type" value="Genomic_DNA"/>
</dbReference>
<dbReference type="Proteomes" id="UP000006039">
    <property type="component" value="Unassembled WGS sequence"/>
</dbReference>
<dbReference type="SUPFAM" id="SSF46785">
    <property type="entry name" value="Winged helix' DNA-binding domain"/>
    <property type="match status" value="1"/>
</dbReference>
<feature type="compositionally biased region" description="Basic and acidic residues" evidence="5">
    <location>
        <begin position="448"/>
        <end position="463"/>
    </location>
</feature>
<dbReference type="AlphaFoldDB" id="J3P4L4"/>
<evidence type="ECO:0000256" key="4">
    <source>
        <dbReference type="PROSITE-ProRule" id="PRU00332"/>
    </source>
</evidence>
<dbReference type="InterPro" id="IPR006630">
    <property type="entry name" value="La_HTH"/>
</dbReference>
<gene>
    <name evidence="9" type="primary">20348909</name>
    <name evidence="8" type="ORF">GGTG_08451</name>
</gene>
<protein>
    <recommendedName>
        <fullName evidence="11">La domain-containing protein</fullName>
    </recommendedName>
</protein>
<dbReference type="PROSITE" id="PS50961">
    <property type="entry name" value="HTH_LA"/>
    <property type="match status" value="1"/>
</dbReference>
<dbReference type="RefSeq" id="XP_009224555.1">
    <property type="nucleotide sequence ID" value="XM_009226291.1"/>
</dbReference>
<dbReference type="VEuPathDB" id="FungiDB:GGTG_08451"/>
<dbReference type="OrthoDB" id="439993at2759"/>
<dbReference type="SUPFAM" id="SSF54928">
    <property type="entry name" value="RNA-binding domain, RBD"/>
    <property type="match status" value="1"/>
</dbReference>
<reference evidence="8" key="3">
    <citation type="submission" date="2010-09" db="EMBL/GenBank/DDBJ databases">
        <title>Annotation of Gaeumannomyces graminis var. tritici R3-111a-1.</title>
        <authorList>
            <consortium name="The Broad Institute Genome Sequencing Platform"/>
            <person name="Ma L.-J."/>
            <person name="Dead R."/>
            <person name="Young S.K."/>
            <person name="Zeng Q."/>
            <person name="Gargeya S."/>
            <person name="Fitzgerald M."/>
            <person name="Haas B."/>
            <person name="Abouelleil A."/>
            <person name="Alvarado L."/>
            <person name="Arachchi H.M."/>
            <person name="Berlin A."/>
            <person name="Brown A."/>
            <person name="Chapman S.B."/>
            <person name="Chen Z."/>
            <person name="Dunbar C."/>
            <person name="Freedman E."/>
            <person name="Gearin G."/>
            <person name="Gellesch M."/>
            <person name="Goldberg J."/>
            <person name="Griggs A."/>
            <person name="Gujja S."/>
            <person name="Heiman D."/>
            <person name="Howarth C."/>
            <person name="Larson L."/>
            <person name="Lui A."/>
            <person name="MacDonald P.J.P."/>
            <person name="Mehta T."/>
            <person name="Montmayeur A."/>
            <person name="Murphy C."/>
            <person name="Neiman D."/>
            <person name="Pearson M."/>
            <person name="Priest M."/>
            <person name="Roberts A."/>
            <person name="Saif S."/>
            <person name="Shea T."/>
            <person name="Shenoy N."/>
            <person name="Sisk P."/>
            <person name="Stolte C."/>
            <person name="Sykes S."/>
            <person name="Yandava C."/>
            <person name="Wortman J."/>
            <person name="Nusbaum C."/>
            <person name="Birren B."/>
        </authorList>
    </citation>
    <scope>NUCLEOTIDE SEQUENCE</scope>
    <source>
        <strain evidence="8">R3-111a-1</strain>
    </source>
</reference>
<dbReference type="InterPro" id="IPR002344">
    <property type="entry name" value="Lupus_La"/>
</dbReference>
<evidence type="ECO:0000259" key="6">
    <source>
        <dbReference type="PROSITE" id="PS50102"/>
    </source>
</evidence>
<feature type="compositionally biased region" description="Basic residues" evidence="5">
    <location>
        <begin position="391"/>
        <end position="405"/>
    </location>
</feature>
<evidence type="ECO:0000256" key="5">
    <source>
        <dbReference type="SAM" id="MobiDB-lite"/>
    </source>
</evidence>